<organism evidence="1 2">
    <name type="scientific">Stieleria neptunia</name>
    <dbReference type="NCBI Taxonomy" id="2527979"/>
    <lineage>
        <taxon>Bacteria</taxon>
        <taxon>Pseudomonadati</taxon>
        <taxon>Planctomycetota</taxon>
        <taxon>Planctomycetia</taxon>
        <taxon>Pirellulales</taxon>
        <taxon>Pirellulaceae</taxon>
        <taxon>Stieleria</taxon>
    </lineage>
</organism>
<dbReference type="OrthoDB" id="9819244at2"/>
<evidence type="ECO:0000313" key="1">
    <source>
        <dbReference type="EMBL" id="QDV42102.1"/>
    </source>
</evidence>
<name>A0A518HMM4_9BACT</name>
<dbReference type="AlphaFoldDB" id="A0A518HMM4"/>
<keyword evidence="2" id="KW-1185">Reference proteome</keyword>
<dbReference type="Proteomes" id="UP000319004">
    <property type="component" value="Chromosome"/>
</dbReference>
<protein>
    <submittedName>
        <fullName evidence="1">Uncharacterized protein</fullName>
    </submittedName>
</protein>
<sequence length="235" mass="27074">MRTFALLATVFLIPFGVLSYLGQYDTNRQRRVCEALVEDWLTAEKAGRDTQPYWEKTRDPLHFRSLTEWQIQESSASHVNLMIHRLDRLGRPTPPDHYRVTIGSDYDWETSQLIPKIRMAENLSDPLGYYSRLAVDHVEDWLDEQRRGGDGTDYWAPHTRPSRLYSIADWSVVNEPENHSDTSVHVLVHSATKGGHPIRKTWRIEVTHGGSGYNDYEPKITKVIDLSDSVTPTTL</sequence>
<dbReference type="EMBL" id="CP037423">
    <property type="protein sequence ID" value="QDV42102.1"/>
    <property type="molecule type" value="Genomic_DNA"/>
</dbReference>
<gene>
    <name evidence="1" type="ORF">Enr13x_19450</name>
</gene>
<reference evidence="1 2" key="1">
    <citation type="submission" date="2019-03" db="EMBL/GenBank/DDBJ databases">
        <title>Deep-cultivation of Planctomycetes and their phenomic and genomic characterization uncovers novel biology.</title>
        <authorList>
            <person name="Wiegand S."/>
            <person name="Jogler M."/>
            <person name="Boedeker C."/>
            <person name="Pinto D."/>
            <person name="Vollmers J."/>
            <person name="Rivas-Marin E."/>
            <person name="Kohn T."/>
            <person name="Peeters S.H."/>
            <person name="Heuer A."/>
            <person name="Rast P."/>
            <person name="Oberbeckmann S."/>
            <person name="Bunk B."/>
            <person name="Jeske O."/>
            <person name="Meyerdierks A."/>
            <person name="Storesund J.E."/>
            <person name="Kallscheuer N."/>
            <person name="Luecker S."/>
            <person name="Lage O.M."/>
            <person name="Pohl T."/>
            <person name="Merkel B.J."/>
            <person name="Hornburger P."/>
            <person name="Mueller R.-W."/>
            <person name="Bruemmer F."/>
            <person name="Labrenz M."/>
            <person name="Spormann A.M."/>
            <person name="Op den Camp H."/>
            <person name="Overmann J."/>
            <person name="Amann R."/>
            <person name="Jetten M.S.M."/>
            <person name="Mascher T."/>
            <person name="Medema M.H."/>
            <person name="Devos D.P."/>
            <person name="Kaster A.-K."/>
            <person name="Ovreas L."/>
            <person name="Rohde M."/>
            <person name="Galperin M.Y."/>
            <person name="Jogler C."/>
        </authorList>
    </citation>
    <scope>NUCLEOTIDE SEQUENCE [LARGE SCALE GENOMIC DNA]</scope>
    <source>
        <strain evidence="1 2">Enr13</strain>
    </source>
</reference>
<proteinExistence type="predicted"/>
<evidence type="ECO:0000313" key="2">
    <source>
        <dbReference type="Proteomes" id="UP000319004"/>
    </source>
</evidence>
<dbReference type="RefSeq" id="WP_145385735.1">
    <property type="nucleotide sequence ID" value="NZ_CP037423.1"/>
</dbReference>
<accession>A0A518HMM4</accession>
<dbReference type="KEGG" id="snep:Enr13x_19450"/>